<protein>
    <recommendedName>
        <fullName evidence="1">Heterokaryon incompatibility domain-containing protein</fullName>
    </recommendedName>
</protein>
<dbReference type="OrthoDB" id="2285840at2759"/>
<accession>A0A086TIK5</accession>
<keyword evidence="3" id="KW-1185">Reference proteome</keyword>
<dbReference type="InterPro" id="IPR052895">
    <property type="entry name" value="HetReg/Transcr_Mod"/>
</dbReference>
<proteinExistence type="predicted"/>
<organism evidence="2 3">
    <name type="scientific">Podila verticillata NRRL 6337</name>
    <dbReference type="NCBI Taxonomy" id="1069443"/>
    <lineage>
        <taxon>Eukaryota</taxon>
        <taxon>Fungi</taxon>
        <taxon>Fungi incertae sedis</taxon>
        <taxon>Mucoromycota</taxon>
        <taxon>Mortierellomycotina</taxon>
        <taxon>Mortierellomycetes</taxon>
        <taxon>Mortierellales</taxon>
        <taxon>Mortierellaceae</taxon>
        <taxon>Podila</taxon>
    </lineage>
</organism>
<dbReference type="EMBL" id="KN042439">
    <property type="protein sequence ID" value="KFH61782.1"/>
    <property type="molecule type" value="Genomic_DNA"/>
</dbReference>
<sequence>MDNLCIDQEAKAEDKPLEIMGDIYRKCTECVCMLDTSCNVSEFTSERDLMVDVAKDVKESLENKEHISERYRDKYPHDNYVGKGHMGYISSILCADWFRRVWTWQEAALPPRVLFCSEYAGKYIYDPFDYEFLKDLFPYKFLELVDMNDRVECIIEEFGECTDDESSAEAAIGTISAISFIRPISELRRNLDIWDNIKLLTGSQRECTNEEDCVYGIMGVLNVHIPKGLELRDSVEVLNKELKKQGIFVGNTGYYKKSNSISDMYHIRHLYDGVRVLGKVDDITILGEFNPNVGIIDHTHGKILSKNYLESTDFHHKRGEKYENVHHEYTTETLVIRLETDRFNVGDMLELTKIGRRGCTFEHQHNSSDKDIFETIGNRVKIVGYTIEKIM</sequence>
<evidence type="ECO:0000313" key="2">
    <source>
        <dbReference type="EMBL" id="KFH61782.1"/>
    </source>
</evidence>
<dbReference type="AlphaFoldDB" id="A0A086TIK5"/>
<evidence type="ECO:0000259" key="1">
    <source>
        <dbReference type="Pfam" id="PF06985"/>
    </source>
</evidence>
<dbReference type="PANTHER" id="PTHR24148:SF64">
    <property type="entry name" value="HETEROKARYON INCOMPATIBILITY DOMAIN-CONTAINING PROTEIN"/>
    <property type="match status" value="1"/>
</dbReference>
<feature type="domain" description="Heterokaryon incompatibility" evidence="1">
    <location>
        <begin position="2"/>
        <end position="106"/>
    </location>
</feature>
<evidence type="ECO:0000313" key="3">
    <source>
        <dbReference type="Proteomes" id="UP000243308"/>
    </source>
</evidence>
<name>A0A086TIK5_9FUNG</name>
<dbReference type="PANTHER" id="PTHR24148">
    <property type="entry name" value="ANKYRIN REPEAT DOMAIN-CONTAINING PROTEIN 39 HOMOLOG-RELATED"/>
    <property type="match status" value="1"/>
</dbReference>
<dbReference type="InterPro" id="IPR010730">
    <property type="entry name" value="HET"/>
</dbReference>
<gene>
    <name evidence="2" type="ORF">MVEG_12365</name>
</gene>
<dbReference type="Proteomes" id="UP000243308">
    <property type="component" value="Unassembled WGS sequence"/>
</dbReference>
<reference evidence="2 3" key="1">
    <citation type="submission" date="2011-02" db="EMBL/GenBank/DDBJ databases">
        <title>The Genome Sequence of Mortierella verticillata NRRL 6337.</title>
        <authorList>
            <consortium name="The Broad Institute Genome Sequencing Platform"/>
            <person name="Russ C."/>
            <person name="Cuomo C."/>
            <person name="Burger G."/>
            <person name="Gray M.W."/>
            <person name="Holland P.W.H."/>
            <person name="King N."/>
            <person name="Lang F.B.F."/>
            <person name="Roger A.J."/>
            <person name="Ruiz-Trillo I."/>
            <person name="Young S.K."/>
            <person name="Zeng Q."/>
            <person name="Gargeya S."/>
            <person name="Alvarado L."/>
            <person name="Berlin A."/>
            <person name="Chapman S.B."/>
            <person name="Chen Z."/>
            <person name="Freedman E."/>
            <person name="Gellesch M."/>
            <person name="Goldberg J."/>
            <person name="Griggs A."/>
            <person name="Gujja S."/>
            <person name="Heilman E."/>
            <person name="Heiman D."/>
            <person name="Howarth C."/>
            <person name="Mehta T."/>
            <person name="Neiman D."/>
            <person name="Pearson M."/>
            <person name="Roberts A."/>
            <person name="Saif S."/>
            <person name="Shea T."/>
            <person name="Shenoy N."/>
            <person name="Sisk P."/>
            <person name="Stolte C."/>
            <person name="Sykes S."/>
            <person name="White J."/>
            <person name="Yandava C."/>
            <person name="Haas B."/>
            <person name="Nusbaum C."/>
            <person name="Birren B."/>
        </authorList>
    </citation>
    <scope>NUCLEOTIDE SEQUENCE [LARGE SCALE GENOMIC DNA]</scope>
    <source>
        <strain evidence="2 3">NRRL 6337</strain>
    </source>
</reference>
<dbReference type="Pfam" id="PF06985">
    <property type="entry name" value="HET"/>
    <property type="match status" value="1"/>
</dbReference>